<keyword evidence="2" id="KW-1185">Reference proteome</keyword>
<dbReference type="AlphaFoldDB" id="A0A0J1BKW9"/>
<dbReference type="EMBL" id="LECT01000007">
    <property type="protein sequence ID" value="KLU07152.1"/>
    <property type="molecule type" value="Genomic_DNA"/>
</dbReference>
<gene>
    <name evidence="1" type="ORF">RISK_000953</name>
</gene>
<dbReference type="Proteomes" id="UP000036367">
    <property type="component" value="Unassembled WGS sequence"/>
</dbReference>
<accession>A0A0J1BKW9</accession>
<protein>
    <submittedName>
        <fullName evidence="1">Uncharacterized protein</fullName>
    </submittedName>
</protein>
<evidence type="ECO:0000313" key="2">
    <source>
        <dbReference type="Proteomes" id="UP000036367"/>
    </source>
</evidence>
<organism evidence="1 2">
    <name type="scientific">Rhodopirellula islandica</name>
    <dbReference type="NCBI Taxonomy" id="595434"/>
    <lineage>
        <taxon>Bacteria</taxon>
        <taxon>Pseudomonadati</taxon>
        <taxon>Planctomycetota</taxon>
        <taxon>Planctomycetia</taxon>
        <taxon>Pirellulales</taxon>
        <taxon>Pirellulaceae</taxon>
        <taxon>Rhodopirellula</taxon>
    </lineage>
</organism>
<sequence length="47" mass="5289">MPTSVFADRLKPIIRHRVHSGPVAKLVSTRAQLAEKSLRTKTRNYAS</sequence>
<proteinExistence type="predicted"/>
<name>A0A0J1BKW9_RHOIS</name>
<evidence type="ECO:0000313" key="1">
    <source>
        <dbReference type="EMBL" id="KLU07152.1"/>
    </source>
</evidence>
<reference evidence="1" key="1">
    <citation type="submission" date="2015-05" db="EMBL/GenBank/DDBJ databases">
        <title>Permanent draft genome of Rhodopirellula islandicus K833.</title>
        <authorList>
            <person name="Kizina J."/>
            <person name="Richter M."/>
            <person name="Glockner F.O."/>
            <person name="Harder J."/>
        </authorList>
    </citation>
    <scope>NUCLEOTIDE SEQUENCE [LARGE SCALE GENOMIC DNA]</scope>
    <source>
        <strain evidence="1">K833</strain>
    </source>
</reference>
<comment type="caution">
    <text evidence="1">The sequence shown here is derived from an EMBL/GenBank/DDBJ whole genome shotgun (WGS) entry which is preliminary data.</text>
</comment>